<gene>
    <name evidence="2" type="ORF">JOF55_001025</name>
</gene>
<proteinExistence type="predicted"/>
<organism evidence="2 3">
    <name type="scientific">Haloactinomyces albus</name>
    <dbReference type="NCBI Taxonomy" id="1352928"/>
    <lineage>
        <taxon>Bacteria</taxon>
        <taxon>Bacillati</taxon>
        <taxon>Actinomycetota</taxon>
        <taxon>Actinomycetes</taxon>
        <taxon>Actinopolysporales</taxon>
        <taxon>Actinopolysporaceae</taxon>
        <taxon>Haloactinomyces</taxon>
    </lineage>
</organism>
<dbReference type="Proteomes" id="UP001180845">
    <property type="component" value="Unassembled WGS sequence"/>
</dbReference>
<evidence type="ECO:0000313" key="2">
    <source>
        <dbReference type="EMBL" id="MDR7300844.1"/>
    </source>
</evidence>
<sequence length="230" mass="24155">MDVAQVLGVDACKAGWVGLALGGTAPTAYFAETVGDVVSQAGAAHALAVVAIDIPIGLPEHKRRQADELARKAVGGLSSSVYITPVRKALEKDDRDAAEEVNRGITGEGVSVQAFGLRDRLYEVEQWLDQTQHHVVEVHPEVSFALLAGTPLNARKGTWTGARHRHELLTEAGVSLPSDLGTAGTKAAVDDILDAAAAAWTAQRVARGTAQSLPDPPEQFTDGRSAAIRA</sequence>
<keyword evidence="3" id="KW-1185">Reference proteome</keyword>
<dbReference type="InterPro" id="IPR007362">
    <property type="entry name" value="DUF429"/>
</dbReference>
<dbReference type="EMBL" id="JAVDXW010000001">
    <property type="protein sequence ID" value="MDR7300844.1"/>
    <property type="molecule type" value="Genomic_DNA"/>
</dbReference>
<comment type="caution">
    <text evidence="2">The sequence shown here is derived from an EMBL/GenBank/DDBJ whole genome shotgun (WGS) entry which is preliminary data.</text>
</comment>
<evidence type="ECO:0000256" key="1">
    <source>
        <dbReference type="SAM" id="MobiDB-lite"/>
    </source>
</evidence>
<evidence type="ECO:0000313" key="3">
    <source>
        <dbReference type="Proteomes" id="UP001180845"/>
    </source>
</evidence>
<name>A0AAE3ZC66_9ACTN</name>
<reference evidence="2" key="1">
    <citation type="submission" date="2023-07" db="EMBL/GenBank/DDBJ databases">
        <title>Sequencing the genomes of 1000 actinobacteria strains.</title>
        <authorList>
            <person name="Klenk H.-P."/>
        </authorList>
    </citation>
    <scope>NUCLEOTIDE SEQUENCE</scope>
    <source>
        <strain evidence="2">DSM 45977</strain>
    </source>
</reference>
<feature type="region of interest" description="Disordered" evidence="1">
    <location>
        <begin position="207"/>
        <end position="230"/>
    </location>
</feature>
<dbReference type="AlphaFoldDB" id="A0AAE3ZC66"/>
<accession>A0AAE3ZC66</accession>
<protein>
    <submittedName>
        <fullName evidence="2">RNase H-like nuclease</fullName>
    </submittedName>
</protein>
<dbReference type="Pfam" id="PF04250">
    <property type="entry name" value="DUF429"/>
    <property type="match status" value="1"/>
</dbReference>
<dbReference type="RefSeq" id="WP_310270302.1">
    <property type="nucleotide sequence ID" value="NZ_JAVDXW010000001.1"/>
</dbReference>